<keyword evidence="1" id="KW-0812">Transmembrane</keyword>
<dbReference type="RefSeq" id="WP_013336460.1">
    <property type="nucleotide sequence ID" value="NC_014537.1"/>
</dbReference>
<gene>
    <name evidence="2" type="ordered locus">Vdis_1349</name>
</gene>
<dbReference type="KEGG" id="vdi:Vdis_1349"/>
<name>E1QS18_VULDI</name>
<dbReference type="SUPFAM" id="SSF141099">
    <property type="entry name" value="Atu1913-like"/>
    <property type="match status" value="1"/>
</dbReference>
<dbReference type="EMBL" id="CP002100">
    <property type="protein sequence ID" value="ADN50735.1"/>
    <property type="molecule type" value="Genomic_DNA"/>
</dbReference>
<evidence type="ECO:0000313" key="3">
    <source>
        <dbReference type="Proteomes" id="UP000006681"/>
    </source>
</evidence>
<dbReference type="InterPro" id="IPR036488">
    <property type="entry name" value="DUF1883-like_sf"/>
</dbReference>
<dbReference type="OrthoDB" id="28853at2157"/>
<dbReference type="GeneID" id="9752281"/>
<protein>
    <submittedName>
        <fullName evidence="2">Peptidase A5, thermopsin</fullName>
    </submittedName>
</protein>
<dbReference type="InterPro" id="IPR007981">
    <property type="entry name" value="Peptidase_A5"/>
</dbReference>
<dbReference type="AlphaFoldDB" id="E1QS18"/>
<keyword evidence="3" id="KW-1185">Reference proteome</keyword>
<dbReference type="Proteomes" id="UP000006681">
    <property type="component" value="Chromosome"/>
</dbReference>
<dbReference type="eggNOG" id="arCOG03671">
    <property type="taxonomic scope" value="Archaea"/>
</dbReference>
<proteinExistence type="predicted"/>
<evidence type="ECO:0000256" key="1">
    <source>
        <dbReference type="SAM" id="Phobius"/>
    </source>
</evidence>
<accession>E1QS18</accession>
<reference evidence="3" key="2">
    <citation type="journal article" date="2010" name="Stand. Genomic Sci.">
        <title>Complete genome sequence of Vulcanisaeta distributa type strain (IC-017T).</title>
        <authorList>
            <person name="Mavromatis K."/>
            <person name="Sikorski J."/>
            <person name="Pabst E."/>
            <person name="Teshima H."/>
            <person name="Lapidus A."/>
            <person name="Lucas S."/>
            <person name="Nolan M."/>
            <person name="Glavina Del Rio T."/>
            <person name="Cheng J."/>
            <person name="Bruce D."/>
            <person name="Goodwin L."/>
            <person name="Pitluck S."/>
            <person name="Liolios K."/>
            <person name="Ivanova N."/>
            <person name="Mikhailova N."/>
            <person name="Pati A."/>
            <person name="Chen A."/>
            <person name="Palaniappan K."/>
            <person name="Land M."/>
            <person name="Hauser L."/>
            <person name="Chang Y."/>
            <person name="Jeffries C."/>
            <person name="Rohde M."/>
            <person name="Spring S."/>
            <person name="Goker M."/>
            <person name="Wirth R."/>
            <person name="Woyke T."/>
            <person name="Bristow J."/>
            <person name="Eisen J."/>
            <person name="Markowitz V."/>
            <person name="Hugenholtz P."/>
            <person name="Klenk H."/>
            <person name="Kyrpides N."/>
        </authorList>
    </citation>
    <scope>NUCLEOTIDE SEQUENCE [LARGE SCALE GENOMIC DNA]</scope>
    <source>
        <strain evidence="3">DSM 14429 / JCM 11212 / NBRC 100878 / IC-017</strain>
    </source>
</reference>
<dbReference type="eggNOG" id="arCOG03672">
    <property type="taxonomic scope" value="Archaea"/>
</dbReference>
<dbReference type="Pfam" id="PF05317">
    <property type="entry name" value="Thermopsin"/>
    <property type="match status" value="1"/>
</dbReference>
<dbReference type="HOGENOM" id="CLU_352564_0_0_2"/>
<keyword evidence="1" id="KW-0472">Membrane</keyword>
<keyword evidence="1" id="KW-1133">Transmembrane helix</keyword>
<sequence>MRVSFSVNNHCRFMVIIPLLIMLIMPVGSVMAQSMLGYEIIKPQPSMFSYINPTTIGLTKYSAQSGVNDTTAGMVILLPSYYLPLSYNFSAGQFVNIYVWSNQSISIYLMNNEQYSAFSSGQSYTYIYEAGGSIIERSFYISGGGTYYIVIDNNNQGPAFVLYEITESPSPEGPNFPMGIADYGLALLRGNLLAYEYSTDMFVGEVTIYNASTTEPSYCPSLEVKPGNTWFSTQLNVVMLIQTANGNTQYYWLQDVLEFNSQSDQFQVLDNIWNDTGSTSVINSALISGNGGITSSGSNVLYYDWGIEQPQSVSLPFTIYLVIKVGLNSNGYPWAAFGYSLNGQTTTWYDNVTIMIPSNYASITVSPPNPLLNKYVPFNDAELVVAGPGDSECTIANTLGVELGLYFKYGDYLVPIPYMWNFGMHTAESILNASSISIGPGMAFVKNGNEEPTYIMGYFALLTIYNSINGVTNTSIVTPGTPVKISEPEIIVFNNGTRYVLQGYVINGSEYLSTASLSIVINGSTSIDIEWVRQYMVNVTSPIPILVNGNATSNYSGWVNAGSTITISAPKYYVFNNETRLAFQYFYVINYEPYYTINYPYNVTFTVGSPMAFTAVYTRQYLVSIMSTAPIYVNGSAYMNYTGWVNEGSTLVLTIPRYYQLGNETRYVFNGNNTAIALTVDEPEELSINQWTRQYLINITSQYPVNINGTTTTQYTDWLDAGSIIVVRPSTVFADGLLLQEPGLTLVVNGPMTISIKWTINWALTAALYAVVLIIIVSIILLIRRSRRKAPQYEAMP</sequence>
<reference evidence="2 3" key="1">
    <citation type="journal article" date="2010" name="Stand. Genomic Sci.">
        <title>Complete genome sequence of Vulcanisaeta distributa type strain (IC-017).</title>
        <authorList>
            <person name="Mavromatis K."/>
            <person name="Sikorski J."/>
            <person name="Pabst E."/>
            <person name="Teshima H."/>
            <person name="Lapidus A."/>
            <person name="Lucas S."/>
            <person name="Nolan M."/>
            <person name="Glavina Del Rio T."/>
            <person name="Cheng J.F."/>
            <person name="Bruce D."/>
            <person name="Goodwin L."/>
            <person name="Pitluck S."/>
            <person name="Liolios K."/>
            <person name="Ivanova N."/>
            <person name="Mikhailova N."/>
            <person name="Pati A."/>
            <person name="Chen A."/>
            <person name="Palaniappan K."/>
            <person name="Land M."/>
            <person name="Hauser L."/>
            <person name="Chang Y.J."/>
            <person name="Jeffries C.D."/>
            <person name="Rohde M."/>
            <person name="Spring S."/>
            <person name="Goker M."/>
            <person name="Wirth R."/>
            <person name="Woyke T."/>
            <person name="Bristow J."/>
            <person name="Eisen J.A."/>
            <person name="Markowitz V."/>
            <person name="Hugenholtz P."/>
            <person name="Klenk H.P."/>
            <person name="Kyrpides N.C."/>
        </authorList>
    </citation>
    <scope>NUCLEOTIDE SEQUENCE [LARGE SCALE GENOMIC DNA]</scope>
    <source>
        <strain evidence="3">DSM 14429 / JCM 11212 / NBRC 100878 / IC-017</strain>
    </source>
</reference>
<feature type="transmembrane region" description="Helical" evidence="1">
    <location>
        <begin position="762"/>
        <end position="783"/>
    </location>
</feature>
<evidence type="ECO:0000313" key="2">
    <source>
        <dbReference type="EMBL" id="ADN50735.1"/>
    </source>
</evidence>
<organism evidence="2 3">
    <name type="scientific">Vulcanisaeta distributa (strain DSM 14429 / JCM 11212 / NBRC 100878 / IC-017)</name>
    <dbReference type="NCBI Taxonomy" id="572478"/>
    <lineage>
        <taxon>Archaea</taxon>
        <taxon>Thermoproteota</taxon>
        <taxon>Thermoprotei</taxon>
        <taxon>Thermoproteales</taxon>
        <taxon>Thermoproteaceae</taxon>
        <taxon>Vulcanisaeta</taxon>
    </lineage>
</organism>